<evidence type="ECO:0000313" key="1">
    <source>
        <dbReference type="EMBL" id="KAJ8666246.1"/>
    </source>
</evidence>
<comment type="caution">
    <text evidence="1">The sequence shown here is derived from an EMBL/GenBank/DDBJ whole genome shotgun (WGS) entry which is preliminary data.</text>
</comment>
<reference evidence="1" key="1">
    <citation type="submission" date="2023-04" db="EMBL/GenBank/DDBJ databases">
        <title>A chromosome-level genome assembly of the parasitoid wasp Eretmocerus hayati.</title>
        <authorList>
            <person name="Zhong Y."/>
            <person name="Liu S."/>
            <person name="Liu Y."/>
        </authorList>
    </citation>
    <scope>NUCLEOTIDE SEQUENCE</scope>
    <source>
        <strain evidence="1">ZJU_SS_LIU_2023</strain>
    </source>
</reference>
<name>A0ACC2N586_9HYME</name>
<protein>
    <submittedName>
        <fullName evidence="1">Uncharacterized protein</fullName>
    </submittedName>
</protein>
<proteinExistence type="predicted"/>
<accession>A0ACC2N586</accession>
<sequence length="233" mass="27325">METVKFLQDRIEYCKPRAMCKRATREAYKNHIAQIESSISDDSKKFWQYTRSLNNDSKIPSKMGYKGDSSENPRDIVDMFSDHFGSVFKDSSLPEKFKALENIQHGILCFALKKSGNPMSFMDHDFTPHLERFTLLTIIQLHKYHDYLEVYKLLNGYVKSNELLSKFEFRYIPHDMRCIGPILGEQSKSVFIGHAPLNRLRTMWNQLGEHEKEAENINKFKKLARSKVKSTWC</sequence>
<dbReference type="EMBL" id="CM056744">
    <property type="protein sequence ID" value="KAJ8666246.1"/>
    <property type="molecule type" value="Genomic_DNA"/>
</dbReference>
<keyword evidence="2" id="KW-1185">Reference proteome</keyword>
<organism evidence="1 2">
    <name type="scientific">Eretmocerus hayati</name>
    <dbReference type="NCBI Taxonomy" id="131215"/>
    <lineage>
        <taxon>Eukaryota</taxon>
        <taxon>Metazoa</taxon>
        <taxon>Ecdysozoa</taxon>
        <taxon>Arthropoda</taxon>
        <taxon>Hexapoda</taxon>
        <taxon>Insecta</taxon>
        <taxon>Pterygota</taxon>
        <taxon>Neoptera</taxon>
        <taxon>Endopterygota</taxon>
        <taxon>Hymenoptera</taxon>
        <taxon>Apocrita</taxon>
        <taxon>Proctotrupomorpha</taxon>
        <taxon>Chalcidoidea</taxon>
        <taxon>Aphelinidae</taxon>
        <taxon>Aphelininae</taxon>
        <taxon>Eretmocerus</taxon>
    </lineage>
</organism>
<evidence type="ECO:0000313" key="2">
    <source>
        <dbReference type="Proteomes" id="UP001239111"/>
    </source>
</evidence>
<dbReference type="Proteomes" id="UP001239111">
    <property type="component" value="Chromosome 4"/>
</dbReference>
<gene>
    <name evidence="1" type="ORF">QAD02_007908</name>
</gene>